<reference evidence="1 2" key="1">
    <citation type="submission" date="2020-05" db="EMBL/GenBank/DDBJ databases">
        <title>Complete genome sequence of Gemmatimonas greenlandica TET16.</title>
        <authorList>
            <person name="Zeng Y."/>
        </authorList>
    </citation>
    <scope>NUCLEOTIDE SEQUENCE [LARGE SCALE GENOMIC DNA]</scope>
    <source>
        <strain evidence="1 2">TET16</strain>
    </source>
</reference>
<proteinExistence type="predicted"/>
<gene>
    <name evidence="1" type="ORF">HKW67_01825</name>
</gene>
<accession>A0A6M4IKG0</accession>
<name>A0A6M4IKG0_9BACT</name>
<dbReference type="KEGG" id="ggr:HKW67_01825"/>
<keyword evidence="2" id="KW-1185">Reference proteome</keyword>
<evidence type="ECO:0000313" key="2">
    <source>
        <dbReference type="Proteomes" id="UP000500938"/>
    </source>
</evidence>
<evidence type="ECO:0000313" key="1">
    <source>
        <dbReference type="EMBL" id="QJR34349.1"/>
    </source>
</evidence>
<dbReference type="Proteomes" id="UP000500938">
    <property type="component" value="Chromosome"/>
</dbReference>
<sequence length="297" mass="31521">MSRVARWRRGGTLVELLIALPIAALLAVAAAATLIGAWRIGRRAEASQGGTRELRHAQAAFESELRPLRAGDIRALSDTALEFDALLGAGVVCDATAAAAGVNDRVEMASADPADARGVSWASSVQIGDDLSLWRADADSLASLIEHRTTVRAISWGAACTASPWMAGWADQRTVRLTLADASPSALVVGAPVALHRRTRLTLYRSGVLWYLGKRARTSGVWDGVQPVAGPFLSPVQRGMTAQLLDAGGTATLRLSDAAAVRIELRADRAPDGRTAARRDTATFDVVLRAESAQRRR</sequence>
<dbReference type="EMBL" id="CP053085">
    <property type="protein sequence ID" value="QJR34349.1"/>
    <property type="molecule type" value="Genomic_DNA"/>
</dbReference>
<dbReference type="AlphaFoldDB" id="A0A6M4IKG0"/>
<dbReference type="RefSeq" id="WP_171223775.1">
    <property type="nucleotide sequence ID" value="NZ_CP053085.1"/>
</dbReference>
<protein>
    <recommendedName>
        <fullName evidence="3">Prepilin-type N-terminal cleavage/methylation domain-containing protein</fullName>
    </recommendedName>
</protein>
<organism evidence="1 2">
    <name type="scientific">Gemmatimonas groenlandica</name>
    <dbReference type="NCBI Taxonomy" id="2732249"/>
    <lineage>
        <taxon>Bacteria</taxon>
        <taxon>Pseudomonadati</taxon>
        <taxon>Gemmatimonadota</taxon>
        <taxon>Gemmatimonadia</taxon>
        <taxon>Gemmatimonadales</taxon>
        <taxon>Gemmatimonadaceae</taxon>
        <taxon>Gemmatimonas</taxon>
    </lineage>
</organism>
<evidence type="ECO:0008006" key="3">
    <source>
        <dbReference type="Google" id="ProtNLM"/>
    </source>
</evidence>